<evidence type="ECO:0000313" key="3">
    <source>
        <dbReference type="Proteomes" id="UP000823868"/>
    </source>
</evidence>
<dbReference type="InterPro" id="IPR009061">
    <property type="entry name" value="DNA-bd_dom_put_sf"/>
</dbReference>
<dbReference type="PANTHER" id="PTHR40056">
    <property type="entry name" value="HYPOTHETICAL CYTOSOLIC PROTEIN"/>
    <property type="match status" value="1"/>
</dbReference>
<comment type="caution">
    <text evidence="2">The sequence shown here is derived from an EMBL/GenBank/DDBJ whole genome shotgun (WGS) entry which is preliminary data.</text>
</comment>
<dbReference type="PANTHER" id="PTHR40056:SF1">
    <property type="entry name" value="DUF1836 DOMAIN-CONTAINING PROTEIN"/>
    <property type="match status" value="1"/>
</dbReference>
<dbReference type="EMBL" id="DXDX01000094">
    <property type="protein sequence ID" value="HIY21260.1"/>
    <property type="molecule type" value="Genomic_DNA"/>
</dbReference>
<organism evidence="2 3">
    <name type="scientific">Candidatus Flavonifractor merdigallinarum</name>
    <dbReference type="NCBI Taxonomy" id="2838589"/>
    <lineage>
        <taxon>Bacteria</taxon>
        <taxon>Bacillati</taxon>
        <taxon>Bacillota</taxon>
        <taxon>Clostridia</taxon>
        <taxon>Eubacteriales</taxon>
        <taxon>Oscillospiraceae</taxon>
        <taxon>Flavonifractor</taxon>
    </lineage>
</organism>
<dbReference type="GO" id="GO:0006355">
    <property type="term" value="P:regulation of DNA-templated transcription"/>
    <property type="evidence" value="ECO:0007669"/>
    <property type="project" value="InterPro"/>
</dbReference>
<gene>
    <name evidence="2" type="ORF">H9841_05080</name>
</gene>
<accession>A0A9D2BZA2</accession>
<dbReference type="PROSITE" id="PS50937">
    <property type="entry name" value="HTH_MERR_2"/>
    <property type="match status" value="1"/>
</dbReference>
<dbReference type="InterPro" id="IPR000551">
    <property type="entry name" value="MerR-type_HTH_dom"/>
</dbReference>
<protein>
    <submittedName>
        <fullName evidence="2">DUF1836 domain-containing protein</fullName>
    </submittedName>
</protein>
<reference evidence="2" key="2">
    <citation type="submission" date="2021-04" db="EMBL/GenBank/DDBJ databases">
        <authorList>
            <person name="Gilroy R."/>
        </authorList>
    </citation>
    <scope>NUCLEOTIDE SEQUENCE</scope>
    <source>
        <strain evidence="2">ChiBcec16_6824</strain>
    </source>
</reference>
<evidence type="ECO:0000313" key="2">
    <source>
        <dbReference type="EMBL" id="HIY21260.1"/>
    </source>
</evidence>
<dbReference type="GO" id="GO:0003677">
    <property type="term" value="F:DNA binding"/>
    <property type="evidence" value="ECO:0007669"/>
    <property type="project" value="InterPro"/>
</dbReference>
<name>A0A9D2BZA2_9FIRM</name>
<feature type="domain" description="HTH merR-type" evidence="1">
    <location>
        <begin position="36"/>
        <end position="95"/>
    </location>
</feature>
<dbReference type="Gene3D" id="1.10.1660.10">
    <property type="match status" value="1"/>
</dbReference>
<dbReference type="SUPFAM" id="SSF46955">
    <property type="entry name" value="Putative DNA-binding domain"/>
    <property type="match status" value="1"/>
</dbReference>
<dbReference type="AlphaFoldDB" id="A0A9D2BZA2"/>
<reference evidence="2" key="1">
    <citation type="journal article" date="2021" name="PeerJ">
        <title>Extensive microbial diversity within the chicken gut microbiome revealed by metagenomics and culture.</title>
        <authorList>
            <person name="Gilroy R."/>
            <person name="Ravi A."/>
            <person name="Getino M."/>
            <person name="Pursley I."/>
            <person name="Horton D.L."/>
            <person name="Alikhan N.F."/>
            <person name="Baker D."/>
            <person name="Gharbi K."/>
            <person name="Hall N."/>
            <person name="Watson M."/>
            <person name="Adriaenssens E.M."/>
            <person name="Foster-Nyarko E."/>
            <person name="Jarju S."/>
            <person name="Secka A."/>
            <person name="Antonio M."/>
            <person name="Oren A."/>
            <person name="Chaudhuri R.R."/>
            <person name="La Ragione R."/>
            <person name="Hildebrand F."/>
            <person name="Pallen M.J."/>
        </authorList>
    </citation>
    <scope>NUCLEOTIDE SEQUENCE</scope>
    <source>
        <strain evidence="2">ChiBcec16_6824</strain>
    </source>
</reference>
<sequence>MPHTLPGTTIPVDPGQPDAAEAVLAPLFLAGGLMLSQVAQLTGLEPYVVQNWVRRGFVSPPVRKRYSRRQFCRIATINLLKDCLQLDKICRLLSHVNGELDDESDDLIDDAQLYGYIAALTPRLEKGALPTQTELEGWCTQVLQDYQEVVPGAKERVEQVLRIIMTAWFSCVLKCRAEALITQLDTNGGKEE</sequence>
<dbReference type="Pfam" id="PF08876">
    <property type="entry name" value="DUF1836"/>
    <property type="match status" value="1"/>
</dbReference>
<dbReference type="InterPro" id="IPR014975">
    <property type="entry name" value="DUF1836"/>
</dbReference>
<evidence type="ECO:0000259" key="1">
    <source>
        <dbReference type="PROSITE" id="PS50937"/>
    </source>
</evidence>
<proteinExistence type="predicted"/>
<dbReference type="Proteomes" id="UP000823868">
    <property type="component" value="Unassembled WGS sequence"/>
</dbReference>